<comment type="caution">
    <text evidence="7">The sequence shown here is derived from an EMBL/GenBank/DDBJ whole genome shotgun (WGS) entry which is preliminary data.</text>
</comment>
<dbReference type="EMBL" id="CAJPDS010000051">
    <property type="protein sequence ID" value="CAF9929246.1"/>
    <property type="molecule type" value="Genomic_DNA"/>
</dbReference>
<evidence type="ECO:0000256" key="3">
    <source>
        <dbReference type="ARBA" id="ARBA00022989"/>
    </source>
</evidence>
<dbReference type="Proteomes" id="UP000664521">
    <property type="component" value="Unassembled WGS sequence"/>
</dbReference>
<dbReference type="Pfam" id="PF04116">
    <property type="entry name" value="FA_hydroxylase"/>
    <property type="match status" value="1"/>
</dbReference>
<dbReference type="GO" id="GO:0016491">
    <property type="term" value="F:oxidoreductase activity"/>
    <property type="evidence" value="ECO:0007669"/>
    <property type="project" value="InterPro"/>
</dbReference>
<evidence type="ECO:0000256" key="4">
    <source>
        <dbReference type="ARBA" id="ARBA00023136"/>
    </source>
</evidence>
<dbReference type="InterPro" id="IPR050307">
    <property type="entry name" value="Sterol_Desaturase_Related"/>
</dbReference>
<keyword evidence="3 5" id="KW-1133">Transmembrane helix</keyword>
<dbReference type="PANTHER" id="PTHR11863">
    <property type="entry name" value="STEROL DESATURASE"/>
    <property type="match status" value="1"/>
</dbReference>
<gene>
    <name evidence="7" type="ORF">HETSPECPRED_007318</name>
</gene>
<protein>
    <recommendedName>
        <fullName evidence="6">Fatty acid hydroxylase domain-containing protein</fullName>
    </recommendedName>
</protein>
<evidence type="ECO:0000313" key="7">
    <source>
        <dbReference type="EMBL" id="CAF9929246.1"/>
    </source>
</evidence>
<evidence type="ECO:0000313" key="8">
    <source>
        <dbReference type="Proteomes" id="UP000664521"/>
    </source>
</evidence>
<feature type="transmembrane region" description="Helical" evidence="5">
    <location>
        <begin position="28"/>
        <end position="49"/>
    </location>
</feature>
<dbReference type="GO" id="GO:0016020">
    <property type="term" value="C:membrane"/>
    <property type="evidence" value="ECO:0007669"/>
    <property type="project" value="UniProtKB-SubCell"/>
</dbReference>
<evidence type="ECO:0000256" key="2">
    <source>
        <dbReference type="ARBA" id="ARBA00022692"/>
    </source>
</evidence>
<evidence type="ECO:0000256" key="5">
    <source>
        <dbReference type="SAM" id="Phobius"/>
    </source>
</evidence>
<evidence type="ECO:0000256" key="1">
    <source>
        <dbReference type="ARBA" id="ARBA00004370"/>
    </source>
</evidence>
<comment type="subcellular location">
    <subcellularLocation>
        <location evidence="1">Membrane</location>
    </subcellularLocation>
</comment>
<evidence type="ECO:0000259" key="6">
    <source>
        <dbReference type="Pfam" id="PF04116"/>
    </source>
</evidence>
<sequence length="350" mass="40607">MENETYPNLLPSYSLKPLPPLLPWISDFHLSLLLPVTAYWTISMIYWFIDKKDYFSQYRLHTPAEFKHRNRVSAGEVFRAVVFQQIIQTCFGLVLGHFFGTIEYHGKEEYDIAIWTIRIRQAQQAIPSIFGVLGIDAKRLGQQLEGYSPSLTLMLRGQGSGIKNDASFAWEIWVAKVIFWVLDPAARFGIAIFFSDTWQYFWHRAMHANKWMYRKYSDHTLFHLLKVQTSGSNTLRSHTEAFSISRLILTLFFTGNIHAHHHRIYVPYAFGAFYNTLTEAFIVDTIGTTLSLMLSGLSTRQIIWFSTISVMKGVDDHCGYRIPWDPLQWLGEQNTAFHDVHHQSWGIKVS</sequence>
<keyword evidence="4 5" id="KW-0472">Membrane</keyword>
<dbReference type="GO" id="GO:0005506">
    <property type="term" value="F:iron ion binding"/>
    <property type="evidence" value="ECO:0007669"/>
    <property type="project" value="InterPro"/>
</dbReference>
<name>A0A8H3FNE9_9LECA</name>
<keyword evidence="8" id="KW-1185">Reference proteome</keyword>
<keyword evidence="2 5" id="KW-0812">Transmembrane</keyword>
<organism evidence="7 8">
    <name type="scientific">Heterodermia speciosa</name>
    <dbReference type="NCBI Taxonomy" id="116794"/>
    <lineage>
        <taxon>Eukaryota</taxon>
        <taxon>Fungi</taxon>
        <taxon>Dikarya</taxon>
        <taxon>Ascomycota</taxon>
        <taxon>Pezizomycotina</taxon>
        <taxon>Lecanoromycetes</taxon>
        <taxon>OSLEUM clade</taxon>
        <taxon>Lecanoromycetidae</taxon>
        <taxon>Caliciales</taxon>
        <taxon>Physciaceae</taxon>
        <taxon>Heterodermia</taxon>
    </lineage>
</organism>
<reference evidence="7" key="1">
    <citation type="submission" date="2021-03" db="EMBL/GenBank/DDBJ databases">
        <authorList>
            <person name="Tagirdzhanova G."/>
        </authorList>
    </citation>
    <scope>NUCLEOTIDE SEQUENCE</scope>
</reference>
<accession>A0A8H3FNE9</accession>
<dbReference type="OrthoDB" id="408954at2759"/>
<feature type="domain" description="Fatty acid hydroxylase" evidence="6">
    <location>
        <begin position="253"/>
        <end position="345"/>
    </location>
</feature>
<dbReference type="AlphaFoldDB" id="A0A8H3FNE9"/>
<dbReference type="InterPro" id="IPR006694">
    <property type="entry name" value="Fatty_acid_hydroxylase"/>
</dbReference>
<proteinExistence type="predicted"/>
<dbReference type="GO" id="GO:0008610">
    <property type="term" value="P:lipid biosynthetic process"/>
    <property type="evidence" value="ECO:0007669"/>
    <property type="project" value="InterPro"/>
</dbReference>